<keyword evidence="4 8" id="KW-0479">Metal-binding</keyword>
<dbReference type="PANTHER" id="PTHR33653">
    <property type="entry name" value="RIBONUCLEASE VAPC2"/>
    <property type="match status" value="1"/>
</dbReference>
<dbReference type="Proteomes" id="UP000192411">
    <property type="component" value="Unassembled WGS sequence"/>
</dbReference>
<name>A0A1X0JWY9_9MYCO</name>
<dbReference type="AlphaFoldDB" id="A0A1X0JWY9"/>
<dbReference type="InterPro" id="IPR022907">
    <property type="entry name" value="VapC_family"/>
</dbReference>
<dbReference type="STRING" id="75922.BST47_06095"/>
<comment type="cofactor">
    <cofactor evidence="1 8">
        <name>Mg(2+)</name>
        <dbReference type="ChEBI" id="CHEBI:18420"/>
    </cofactor>
</comment>
<evidence type="ECO:0000256" key="7">
    <source>
        <dbReference type="ARBA" id="ARBA00038093"/>
    </source>
</evidence>
<accession>A0A1X0JWY9</accession>
<evidence type="ECO:0000256" key="1">
    <source>
        <dbReference type="ARBA" id="ARBA00001946"/>
    </source>
</evidence>
<feature type="binding site" evidence="8">
    <location>
        <position position="92"/>
    </location>
    <ligand>
        <name>Mg(2+)</name>
        <dbReference type="ChEBI" id="CHEBI:18420"/>
    </ligand>
</feature>
<dbReference type="GO" id="GO:0090729">
    <property type="term" value="F:toxin activity"/>
    <property type="evidence" value="ECO:0007669"/>
    <property type="project" value="UniProtKB-KW"/>
</dbReference>
<dbReference type="InterPro" id="IPR050556">
    <property type="entry name" value="Type_II_TA_system_RNase"/>
</dbReference>
<evidence type="ECO:0000259" key="9">
    <source>
        <dbReference type="Pfam" id="PF01850"/>
    </source>
</evidence>
<dbReference type="Gene3D" id="3.40.50.1010">
    <property type="entry name" value="5'-nuclease"/>
    <property type="match status" value="1"/>
</dbReference>
<evidence type="ECO:0000256" key="3">
    <source>
        <dbReference type="ARBA" id="ARBA00022722"/>
    </source>
</evidence>
<evidence type="ECO:0000256" key="2">
    <source>
        <dbReference type="ARBA" id="ARBA00022649"/>
    </source>
</evidence>
<sequence>MLDTSVFIANESGRQLETSLLPEELATTVVTLAELNAGVLAAQTSEIRARRLRTLDAVADMTALPVDEDAAQMRALLRVHLAEAGRRVRVNDLWIAAIAAAKQLPVVTQDGDFDALEGVAGLAIVHV</sequence>
<keyword evidence="11" id="KW-1185">Reference proteome</keyword>
<proteinExistence type="inferred from homology"/>
<dbReference type="PANTHER" id="PTHR33653:SF1">
    <property type="entry name" value="RIBONUCLEASE VAPC2"/>
    <property type="match status" value="1"/>
</dbReference>
<dbReference type="GO" id="GO:0004540">
    <property type="term" value="F:RNA nuclease activity"/>
    <property type="evidence" value="ECO:0007669"/>
    <property type="project" value="InterPro"/>
</dbReference>
<keyword evidence="5 8" id="KW-0378">Hydrolase</keyword>
<evidence type="ECO:0000256" key="4">
    <source>
        <dbReference type="ARBA" id="ARBA00022723"/>
    </source>
</evidence>
<comment type="similarity">
    <text evidence="7 8">Belongs to the PINc/VapC protein family.</text>
</comment>
<dbReference type="EMBL" id="MVIM01000003">
    <property type="protein sequence ID" value="ORB67125.1"/>
    <property type="molecule type" value="Genomic_DNA"/>
</dbReference>
<dbReference type="GO" id="GO:0000287">
    <property type="term" value="F:magnesium ion binding"/>
    <property type="evidence" value="ECO:0007669"/>
    <property type="project" value="UniProtKB-UniRule"/>
</dbReference>
<keyword evidence="2 8" id="KW-1277">Toxin-antitoxin system</keyword>
<keyword evidence="6 8" id="KW-0460">Magnesium</keyword>
<reference evidence="10 11" key="1">
    <citation type="submission" date="2017-02" db="EMBL/GenBank/DDBJ databases">
        <title>The new phylogeny of genus Mycobacterium.</title>
        <authorList>
            <person name="Tortoli E."/>
            <person name="Trovato A."/>
            <person name="Cirillo D.M."/>
        </authorList>
    </citation>
    <scope>NUCLEOTIDE SEQUENCE [LARGE SCALE GENOMIC DNA]</scope>
    <source>
        <strain evidence="10 11">DSM 44338</strain>
    </source>
</reference>
<protein>
    <recommendedName>
        <fullName evidence="8">Ribonuclease VapC</fullName>
        <shortName evidence="8">RNase VapC</shortName>
        <ecNumber evidence="8">3.1.-.-</ecNumber>
    </recommendedName>
    <alternativeName>
        <fullName evidence="8">Toxin VapC</fullName>
    </alternativeName>
</protein>
<keyword evidence="3 8" id="KW-0540">Nuclease</keyword>
<dbReference type="GO" id="GO:0016787">
    <property type="term" value="F:hydrolase activity"/>
    <property type="evidence" value="ECO:0007669"/>
    <property type="project" value="UniProtKB-KW"/>
</dbReference>
<keyword evidence="8" id="KW-0800">Toxin</keyword>
<dbReference type="Pfam" id="PF01850">
    <property type="entry name" value="PIN"/>
    <property type="match status" value="1"/>
</dbReference>
<evidence type="ECO:0000256" key="8">
    <source>
        <dbReference type="HAMAP-Rule" id="MF_00265"/>
    </source>
</evidence>
<dbReference type="HAMAP" id="MF_00265">
    <property type="entry name" value="VapC_Nob1"/>
    <property type="match status" value="1"/>
</dbReference>
<dbReference type="InterPro" id="IPR029060">
    <property type="entry name" value="PIN-like_dom_sf"/>
</dbReference>
<dbReference type="EC" id="3.1.-.-" evidence="8"/>
<gene>
    <name evidence="8" type="primary">vapC</name>
    <name evidence="10" type="ORF">BST47_06095</name>
</gene>
<evidence type="ECO:0000256" key="5">
    <source>
        <dbReference type="ARBA" id="ARBA00022801"/>
    </source>
</evidence>
<evidence type="ECO:0000256" key="6">
    <source>
        <dbReference type="ARBA" id="ARBA00022842"/>
    </source>
</evidence>
<dbReference type="InterPro" id="IPR002716">
    <property type="entry name" value="PIN_dom"/>
</dbReference>
<feature type="domain" description="PIN" evidence="9">
    <location>
        <begin position="1"/>
        <end position="117"/>
    </location>
</feature>
<comment type="caution">
    <text evidence="10">The sequence shown here is derived from an EMBL/GenBank/DDBJ whole genome shotgun (WGS) entry which is preliminary data.</text>
</comment>
<evidence type="ECO:0000313" key="11">
    <source>
        <dbReference type="Proteomes" id="UP000192411"/>
    </source>
</evidence>
<evidence type="ECO:0000313" key="10">
    <source>
        <dbReference type="EMBL" id="ORB67125.1"/>
    </source>
</evidence>
<comment type="function">
    <text evidence="8">Toxic component of a toxin-antitoxin (TA) system. An RNase.</text>
</comment>
<organism evidence="10 11">
    <name type="scientific">Mycolicibacterium tusciae</name>
    <dbReference type="NCBI Taxonomy" id="75922"/>
    <lineage>
        <taxon>Bacteria</taxon>
        <taxon>Bacillati</taxon>
        <taxon>Actinomycetota</taxon>
        <taxon>Actinomycetes</taxon>
        <taxon>Mycobacteriales</taxon>
        <taxon>Mycobacteriaceae</taxon>
        <taxon>Mycolicibacterium</taxon>
    </lineage>
</organism>
<feature type="binding site" evidence="8">
    <location>
        <position position="3"/>
    </location>
    <ligand>
        <name>Mg(2+)</name>
        <dbReference type="ChEBI" id="CHEBI:18420"/>
    </ligand>
</feature>
<dbReference type="CDD" id="cd18768">
    <property type="entry name" value="PIN_MtVapC4-C5-like"/>
    <property type="match status" value="1"/>
</dbReference>
<dbReference type="SUPFAM" id="SSF88723">
    <property type="entry name" value="PIN domain-like"/>
    <property type="match status" value="1"/>
</dbReference>